<gene>
    <name evidence="1" type="ORF">QCA50_018435</name>
</gene>
<name>A0AAW0FB22_9APHY</name>
<evidence type="ECO:0000313" key="2">
    <source>
        <dbReference type="Proteomes" id="UP001385951"/>
    </source>
</evidence>
<evidence type="ECO:0000313" key="1">
    <source>
        <dbReference type="EMBL" id="KAK7678563.1"/>
    </source>
</evidence>
<dbReference type="Proteomes" id="UP001385951">
    <property type="component" value="Unassembled WGS sequence"/>
</dbReference>
<sequence length="143" mass="15870">MYHGGSGAVGVLETSTAAIVCAKSDKKQVSKGGYGLLDTLPYSIRTEYLRDPLVGYLLKRYRDPFVNTDRKSQLTSFSEIHCGNHSRSCLAHQAIQNSTIRVQFVELARAFDTIRKTQQGAIHRDVVIIGASDLRTDDLRSEP</sequence>
<protein>
    <submittedName>
        <fullName evidence="1">Uncharacterized protein</fullName>
    </submittedName>
</protein>
<reference evidence="1 2" key="1">
    <citation type="submission" date="2022-09" db="EMBL/GenBank/DDBJ databases">
        <authorList>
            <person name="Palmer J.M."/>
        </authorList>
    </citation>
    <scope>NUCLEOTIDE SEQUENCE [LARGE SCALE GENOMIC DNA]</scope>
    <source>
        <strain evidence="1 2">DSM 7382</strain>
    </source>
</reference>
<proteinExistence type="predicted"/>
<keyword evidence="2" id="KW-1185">Reference proteome</keyword>
<dbReference type="AlphaFoldDB" id="A0AAW0FB22"/>
<accession>A0AAW0FB22</accession>
<dbReference type="EMBL" id="JASBNA010000070">
    <property type="protein sequence ID" value="KAK7678563.1"/>
    <property type="molecule type" value="Genomic_DNA"/>
</dbReference>
<organism evidence="1 2">
    <name type="scientific">Cerrena zonata</name>
    <dbReference type="NCBI Taxonomy" id="2478898"/>
    <lineage>
        <taxon>Eukaryota</taxon>
        <taxon>Fungi</taxon>
        <taxon>Dikarya</taxon>
        <taxon>Basidiomycota</taxon>
        <taxon>Agaricomycotina</taxon>
        <taxon>Agaricomycetes</taxon>
        <taxon>Polyporales</taxon>
        <taxon>Cerrenaceae</taxon>
        <taxon>Cerrena</taxon>
    </lineage>
</organism>
<comment type="caution">
    <text evidence="1">The sequence shown here is derived from an EMBL/GenBank/DDBJ whole genome shotgun (WGS) entry which is preliminary data.</text>
</comment>